<evidence type="ECO:0000313" key="3">
    <source>
        <dbReference type="EMBL" id="PCJ22528.1"/>
    </source>
</evidence>
<feature type="domain" description="Viral coat protein P2 N-terminal" evidence="1">
    <location>
        <begin position="15"/>
        <end position="116"/>
    </location>
</feature>
<dbReference type="InterPro" id="IPR041377">
    <property type="entry name" value="P2_N"/>
</dbReference>
<dbReference type="AlphaFoldDB" id="A0A2A5AUR7"/>
<organism evidence="3 4">
    <name type="scientific">SAR86 cluster bacterium</name>
    <dbReference type="NCBI Taxonomy" id="2030880"/>
    <lineage>
        <taxon>Bacteria</taxon>
        <taxon>Pseudomonadati</taxon>
        <taxon>Pseudomonadota</taxon>
        <taxon>Gammaproteobacteria</taxon>
        <taxon>SAR86 cluster</taxon>
    </lineage>
</organism>
<name>A0A2A5AUR7_9GAMM</name>
<protein>
    <submittedName>
        <fullName evidence="3">Uncharacterized protein</fullName>
    </submittedName>
</protein>
<dbReference type="Proteomes" id="UP000218327">
    <property type="component" value="Unassembled WGS sequence"/>
</dbReference>
<sequence length="272" mass="30235">MRLNFSEGLNFKGSIVPSAKPKINIDGGPTLDELTIVTTLAADEFTLLIDIGTDRRVEITGQELLDREAYEGRAATAGQFVLSFVDALARTLQGEMLTGLVTRPDDRVILTLEVEAGVVGTKVATLYMETSPNRPEEFRLYILPESVQVTKIGKNPFAGFRQGTRPEQNYIRRVFAYGAITHASVKQDRKTTFGEGELPKAVNDARLLRNGKTVPTSSTCFVLDPVVRGNSIYDLWDTYNVEAMRVTFTTSDTNDIRALTEYVQDMRDEKAK</sequence>
<evidence type="ECO:0000259" key="2">
    <source>
        <dbReference type="Pfam" id="PF25513"/>
    </source>
</evidence>
<accession>A0A2A5AUR7</accession>
<dbReference type="Gene3D" id="2.60.120.730">
    <property type="match status" value="2"/>
</dbReference>
<evidence type="ECO:0000259" key="1">
    <source>
        <dbReference type="Pfam" id="PF18628"/>
    </source>
</evidence>
<dbReference type="Pfam" id="PF25513">
    <property type="entry name" value="P2_C"/>
    <property type="match status" value="1"/>
</dbReference>
<gene>
    <name evidence="3" type="ORF">COA96_14155</name>
</gene>
<evidence type="ECO:0000313" key="4">
    <source>
        <dbReference type="Proteomes" id="UP000218327"/>
    </source>
</evidence>
<dbReference type="EMBL" id="NVVJ01000058">
    <property type="protein sequence ID" value="PCJ22528.1"/>
    <property type="molecule type" value="Genomic_DNA"/>
</dbReference>
<proteinExistence type="predicted"/>
<feature type="domain" description="Viral coat protein P2 C-terminal" evidence="2">
    <location>
        <begin position="142"/>
        <end position="265"/>
    </location>
</feature>
<dbReference type="Pfam" id="PF18628">
    <property type="entry name" value="P2_N"/>
    <property type="match status" value="1"/>
</dbReference>
<reference evidence="4" key="1">
    <citation type="submission" date="2017-08" db="EMBL/GenBank/DDBJ databases">
        <title>A dynamic microbial community with high functional redundancy inhabits the cold, oxic subseafloor aquifer.</title>
        <authorList>
            <person name="Tully B.J."/>
            <person name="Wheat C.G."/>
            <person name="Glazer B.T."/>
            <person name="Huber J.A."/>
        </authorList>
    </citation>
    <scope>NUCLEOTIDE SEQUENCE [LARGE SCALE GENOMIC DNA]</scope>
</reference>
<dbReference type="InterPro" id="IPR053751">
    <property type="entry name" value="Viral_Major_Capsid_sf"/>
</dbReference>
<comment type="caution">
    <text evidence="3">The sequence shown here is derived from an EMBL/GenBank/DDBJ whole genome shotgun (WGS) entry which is preliminary data.</text>
</comment>
<dbReference type="InterPro" id="IPR057915">
    <property type="entry name" value="P2_C"/>
</dbReference>